<dbReference type="EMBL" id="CAJRGZ010000017">
    <property type="protein sequence ID" value="CAG5155526.1"/>
    <property type="molecule type" value="Genomic_DNA"/>
</dbReference>
<name>A0A8J2N4G2_9PLEO</name>
<dbReference type="AlphaFoldDB" id="A0A8J2N4G2"/>
<dbReference type="GO" id="GO:0051321">
    <property type="term" value="P:meiotic cell cycle"/>
    <property type="evidence" value="ECO:0007669"/>
    <property type="project" value="UniProtKB-KW"/>
</dbReference>
<dbReference type="GO" id="GO:0090173">
    <property type="term" value="P:regulation of synaptonemal complex assembly"/>
    <property type="evidence" value="ECO:0007669"/>
    <property type="project" value="InterPro"/>
</dbReference>
<evidence type="ECO:0000256" key="2">
    <source>
        <dbReference type="ARBA" id="ARBA00031845"/>
    </source>
</evidence>
<comment type="caution">
    <text evidence="3">The sequence shown here is derived from an EMBL/GenBank/DDBJ whole genome shotgun (WGS) entry which is preliminary data.</text>
</comment>
<dbReference type="SUPFAM" id="SSF48452">
    <property type="entry name" value="TPR-like"/>
    <property type="match status" value="1"/>
</dbReference>
<dbReference type="PANTHER" id="PTHR40375">
    <property type="entry name" value="SPORULATION-SPECIFIC PROTEIN 22"/>
    <property type="match status" value="1"/>
</dbReference>
<accession>A0A8J2N4G2</accession>
<organism evidence="3 4">
    <name type="scientific">Alternaria atra</name>
    <dbReference type="NCBI Taxonomy" id="119953"/>
    <lineage>
        <taxon>Eukaryota</taxon>
        <taxon>Fungi</taxon>
        <taxon>Dikarya</taxon>
        <taxon>Ascomycota</taxon>
        <taxon>Pezizomycotina</taxon>
        <taxon>Dothideomycetes</taxon>
        <taxon>Pleosporomycetidae</taxon>
        <taxon>Pleosporales</taxon>
        <taxon>Pleosporineae</taxon>
        <taxon>Pleosporaceae</taxon>
        <taxon>Alternaria</taxon>
        <taxon>Alternaria sect. Ulocladioides</taxon>
    </lineage>
</organism>
<sequence length="989" mass="111177">MPSAQSAAKLEREKKLKAVLTFASTLTKRIDAGNDTALIGDLQAQIRSLPLQASSAVTAKQDELDKLGTELWNQATRLRRNDESGADSQSKDATANKPRVLPFLRAYAFLLLDLAGGLGPKGKQRKSCIRLIKVALKAARVCIEKDELGIAMKVLERAAEYEEVLSKRNEGENERDVELADGLRVQYFAVRTTLSWRNNRMDLAEHMFMKCKKLGKGFNPTTTEQLADLLYEIGKAALVKRDYEVAVRWLERAYDVLEEQGLDMLSPEIGELRLSIMQSIVKAYVGTKTADTQEKAWQMMKLMETDFGDKMIVSLLKIELLSEAQSIDTAEFYNVLLRMIRTVVLNDTNFKTIMHHIHKLKDHSSVTACKALEDLIDIRLFREENQSWIEKAVITRIWIGTNSSFSENVREEMQELFDTVEQNSKMRLSAPATHAAQTLLWKRVEAASSQEQHNVAEAWCRMCLHAIFEKAGAQNKAKVVRKIIQCALARQDYEAAREVHAKMPESGRNEPVTRYLMYKAGLRGGDEQFAAECLDHVCRSSAKDATLLYACVMEAQSAGDKRQAICALEKVLEKYEHSAPAEIHLPALLRSTARMLVSELTKDGGIDTSVLGQICNVFEGACAQAKVFRTRPSTPAKELFTAVEIEWFSKNAYNIALKYCAEMPPGLLVRLLSCCAELIKLLRDKTRPNANSDLCLRLVFCEFLAACAYTTLARAEDNTEQSIHHYLEARKHSQEFRRAAAEGIDKLGGTSQADIVSKHFQVVKLELEAALKLQKWDELDELFDQCWKYKSSDHYETLADLVLVIHACIVKAGLDVKYRTKVLSVLEKIINLTCRQPGRDITKLARWLRCLFSLSLEHDEKVSLKCIEQVTHIAATQQSTFCPITTISDLDTPPPSSDPAKAGDAADSADDCIKELECYPKTELEWLASTVFNRAIDYYLQENDDATKRWADQAFIVAQWIDDGGATRDNLMARFANLKLGEQSAEQAG</sequence>
<evidence type="ECO:0000313" key="4">
    <source>
        <dbReference type="Proteomes" id="UP000676310"/>
    </source>
</evidence>
<dbReference type="Proteomes" id="UP000676310">
    <property type="component" value="Unassembled WGS sequence"/>
</dbReference>
<evidence type="ECO:0000256" key="1">
    <source>
        <dbReference type="ARBA" id="ARBA00023254"/>
    </source>
</evidence>
<keyword evidence="1" id="KW-0469">Meiosis</keyword>
<proteinExistence type="predicted"/>
<dbReference type="InterPro" id="IPR039057">
    <property type="entry name" value="Spo22/ZIP4"/>
</dbReference>
<dbReference type="InterPro" id="IPR013940">
    <property type="entry name" value="Spo22/ZIP4/TEX11"/>
</dbReference>
<dbReference type="GeneID" id="67015291"/>
<gene>
    <name evidence="3" type="ORF">ALTATR162_LOCUS3705</name>
</gene>
<dbReference type="Pfam" id="PF08631">
    <property type="entry name" value="SPO22"/>
    <property type="match status" value="1"/>
</dbReference>
<dbReference type="OrthoDB" id="65716at2759"/>
<dbReference type="InterPro" id="IPR011990">
    <property type="entry name" value="TPR-like_helical_dom_sf"/>
</dbReference>
<reference evidence="3" key="1">
    <citation type="submission" date="2021-05" db="EMBL/GenBank/DDBJ databases">
        <authorList>
            <person name="Stam R."/>
        </authorList>
    </citation>
    <scope>NUCLEOTIDE SEQUENCE</scope>
    <source>
        <strain evidence="3">CS162</strain>
    </source>
</reference>
<dbReference type="RefSeq" id="XP_043167248.1">
    <property type="nucleotide sequence ID" value="XM_043311313.1"/>
</dbReference>
<dbReference type="PANTHER" id="PTHR40375:SF2">
    <property type="entry name" value="SPORULATION-SPECIFIC PROTEIN 22"/>
    <property type="match status" value="1"/>
</dbReference>
<protein>
    <recommendedName>
        <fullName evidence="2">Protein ZIP4 homolog</fullName>
    </recommendedName>
</protein>
<keyword evidence="4" id="KW-1185">Reference proteome</keyword>
<evidence type="ECO:0000313" key="3">
    <source>
        <dbReference type="EMBL" id="CAG5155526.1"/>
    </source>
</evidence>